<dbReference type="EMBL" id="HBFQ01020910">
    <property type="protein sequence ID" value="CAD8840231.1"/>
    <property type="molecule type" value="Transcribed_RNA"/>
</dbReference>
<reference evidence="1" key="1">
    <citation type="submission" date="2021-01" db="EMBL/GenBank/DDBJ databases">
        <authorList>
            <person name="Corre E."/>
            <person name="Pelletier E."/>
            <person name="Niang G."/>
            <person name="Scheremetjew M."/>
            <person name="Finn R."/>
            <person name="Kale V."/>
            <person name="Holt S."/>
            <person name="Cochrane G."/>
            <person name="Meng A."/>
            <person name="Brown T."/>
            <person name="Cohen L."/>
        </authorList>
    </citation>
    <scope>NUCLEOTIDE SEQUENCE</scope>
</reference>
<organism evidence="1">
    <name type="scientific">Noctiluca scintillans</name>
    <name type="common">Sea sparkle</name>
    <name type="synonym">Red tide dinoflagellate</name>
    <dbReference type="NCBI Taxonomy" id="2966"/>
    <lineage>
        <taxon>Eukaryota</taxon>
        <taxon>Sar</taxon>
        <taxon>Alveolata</taxon>
        <taxon>Dinophyceae</taxon>
        <taxon>Noctilucales</taxon>
        <taxon>Noctilucaceae</taxon>
        <taxon>Noctiluca</taxon>
    </lineage>
</organism>
<dbReference type="AlphaFoldDB" id="A0A7S1A2S9"/>
<evidence type="ECO:0008006" key="2">
    <source>
        <dbReference type="Google" id="ProtNLM"/>
    </source>
</evidence>
<accession>A0A7S1A2S9</accession>
<evidence type="ECO:0000313" key="1">
    <source>
        <dbReference type="EMBL" id="CAD8840231.1"/>
    </source>
</evidence>
<name>A0A7S1A2S9_NOCSC</name>
<proteinExistence type="predicted"/>
<protein>
    <recommendedName>
        <fullName evidence="2">Cyclin N-terminal domain-containing protein</fullName>
    </recommendedName>
</protein>
<gene>
    <name evidence="1" type="ORF">NSCI0253_LOCUS14579</name>
</gene>
<sequence>MEDNLEWHSVSDDHIAALFAEERQLQFPSSLMSLSMLVRRSEVLAVVQETLAYLRLPADDVFLAAQVLDSVGLWFESDMRVQVVSAMAALYMCIKLRSDPLEPDHCDLLCQLAERANQFFEHSTDWRKVVREEVIQQEMDLLDSLHYFLPTSHIGTWIEFFRLRTDVLTRESQTPLLRFAADLAKDLSRSLVCQINISKDNSPSAIAFNAWCLACVLSCAMTSVWDTFIHWTRVLQWTSRGAVQIGGSRRSQFTSRV</sequence>